<accession>A0A8X6SDA4</accession>
<sequence length="104" mass="11860">MNCRYSFGNKTGKGFIDRMALVKPIDLSVHAAEQRSNVPKISLVFSEWCSMILLPRNSSIHPTQVRWDLNKGSTLVNLFCKCPHFLEAPQQRRSCVNVHCCPQK</sequence>
<comment type="caution">
    <text evidence="1">The sequence shown here is derived from an EMBL/GenBank/DDBJ whole genome shotgun (WGS) entry which is preliminary data.</text>
</comment>
<dbReference type="Proteomes" id="UP000887159">
    <property type="component" value="Unassembled WGS sequence"/>
</dbReference>
<evidence type="ECO:0000313" key="2">
    <source>
        <dbReference type="Proteomes" id="UP000887159"/>
    </source>
</evidence>
<name>A0A8X6SDA4_TRICX</name>
<gene>
    <name evidence="1" type="ORF">TNCV_2681391</name>
</gene>
<proteinExistence type="predicted"/>
<keyword evidence="2" id="KW-1185">Reference proteome</keyword>
<dbReference type="EMBL" id="BMAU01021258">
    <property type="protein sequence ID" value="GFY06351.1"/>
    <property type="molecule type" value="Genomic_DNA"/>
</dbReference>
<dbReference type="AlphaFoldDB" id="A0A8X6SDA4"/>
<reference evidence="1" key="1">
    <citation type="submission" date="2020-08" db="EMBL/GenBank/DDBJ databases">
        <title>Multicomponent nature underlies the extraordinary mechanical properties of spider dragline silk.</title>
        <authorList>
            <person name="Kono N."/>
            <person name="Nakamura H."/>
            <person name="Mori M."/>
            <person name="Yoshida Y."/>
            <person name="Ohtoshi R."/>
            <person name="Malay A.D."/>
            <person name="Moran D.A.P."/>
            <person name="Tomita M."/>
            <person name="Numata K."/>
            <person name="Arakawa K."/>
        </authorList>
    </citation>
    <scope>NUCLEOTIDE SEQUENCE</scope>
</reference>
<protein>
    <submittedName>
        <fullName evidence="1">Uncharacterized protein</fullName>
    </submittedName>
</protein>
<evidence type="ECO:0000313" key="1">
    <source>
        <dbReference type="EMBL" id="GFY06351.1"/>
    </source>
</evidence>
<organism evidence="1 2">
    <name type="scientific">Trichonephila clavipes</name>
    <name type="common">Golden silk orbweaver</name>
    <name type="synonym">Nephila clavipes</name>
    <dbReference type="NCBI Taxonomy" id="2585209"/>
    <lineage>
        <taxon>Eukaryota</taxon>
        <taxon>Metazoa</taxon>
        <taxon>Ecdysozoa</taxon>
        <taxon>Arthropoda</taxon>
        <taxon>Chelicerata</taxon>
        <taxon>Arachnida</taxon>
        <taxon>Araneae</taxon>
        <taxon>Araneomorphae</taxon>
        <taxon>Entelegynae</taxon>
        <taxon>Araneoidea</taxon>
        <taxon>Nephilidae</taxon>
        <taxon>Trichonephila</taxon>
    </lineage>
</organism>